<evidence type="ECO:0000313" key="3">
    <source>
        <dbReference type="Proteomes" id="UP000621799"/>
    </source>
</evidence>
<proteinExistence type="predicted"/>
<gene>
    <name evidence="2" type="ORF">IQ235_04360</name>
</gene>
<keyword evidence="1" id="KW-0808">Transferase</keyword>
<evidence type="ECO:0000313" key="2">
    <source>
        <dbReference type="EMBL" id="MBE9040025.1"/>
    </source>
</evidence>
<dbReference type="AlphaFoldDB" id="A0A928VYD7"/>
<dbReference type="InterPro" id="IPR027417">
    <property type="entry name" value="P-loop_NTPase"/>
</dbReference>
<dbReference type="PANTHER" id="PTHR12788">
    <property type="entry name" value="PROTEIN-TYROSINE SULFOTRANSFERASE 2"/>
    <property type="match status" value="1"/>
</dbReference>
<sequence length="287" mass="32771">MDRNIQGRIFLVGCPRSGTTLLQSLLAAHPQIASFPESHFFTSLEPSKAWIRQLELGLASGKRAKSRFLEFLKILNQEQMQSYLPGFAPFMQQYTAAFVRVLDTLTLEQGKSWWLEKTPGHLQCIDLIEKQVPEAQFLHIVRNGTDVVASIYDVANHHHSEGWLEPGNLDKCIDRWIASMEITQQYAARPHHTVVRYEALVENSQEVLKDLCEAIEIEFDPMMLQGYRAAAKQVVRQDETWKASAEQPIHNANGKKFYKVFDEAQREHILAKLSQVDLDRLCVARAG</sequence>
<name>A0A928VYD7_9CYAN</name>
<keyword evidence="3" id="KW-1185">Reference proteome</keyword>
<organism evidence="2 3">
    <name type="scientific">Zarconia navalis LEGE 11467</name>
    <dbReference type="NCBI Taxonomy" id="1828826"/>
    <lineage>
        <taxon>Bacteria</taxon>
        <taxon>Bacillati</taxon>
        <taxon>Cyanobacteriota</taxon>
        <taxon>Cyanophyceae</taxon>
        <taxon>Oscillatoriophycideae</taxon>
        <taxon>Oscillatoriales</taxon>
        <taxon>Oscillatoriales incertae sedis</taxon>
        <taxon>Zarconia</taxon>
        <taxon>Zarconia navalis</taxon>
    </lineage>
</organism>
<protein>
    <submittedName>
        <fullName evidence="2">Sulfotransferase</fullName>
    </submittedName>
</protein>
<comment type="caution">
    <text evidence="2">The sequence shown here is derived from an EMBL/GenBank/DDBJ whole genome shotgun (WGS) entry which is preliminary data.</text>
</comment>
<dbReference type="InterPro" id="IPR026634">
    <property type="entry name" value="TPST-like"/>
</dbReference>
<reference evidence="2" key="1">
    <citation type="submission" date="2020-10" db="EMBL/GenBank/DDBJ databases">
        <authorList>
            <person name="Castelo-Branco R."/>
            <person name="Eusebio N."/>
            <person name="Adriana R."/>
            <person name="Vieira A."/>
            <person name="Brugerolle De Fraissinette N."/>
            <person name="Rezende De Castro R."/>
            <person name="Schneider M.P."/>
            <person name="Vasconcelos V."/>
            <person name="Leao P.N."/>
        </authorList>
    </citation>
    <scope>NUCLEOTIDE SEQUENCE</scope>
    <source>
        <strain evidence="2">LEGE 11467</strain>
    </source>
</reference>
<dbReference type="Gene3D" id="3.40.50.300">
    <property type="entry name" value="P-loop containing nucleotide triphosphate hydrolases"/>
    <property type="match status" value="1"/>
</dbReference>
<dbReference type="Proteomes" id="UP000621799">
    <property type="component" value="Unassembled WGS sequence"/>
</dbReference>
<dbReference type="GO" id="GO:0008476">
    <property type="term" value="F:protein-tyrosine sulfotransferase activity"/>
    <property type="evidence" value="ECO:0007669"/>
    <property type="project" value="InterPro"/>
</dbReference>
<dbReference type="Pfam" id="PF13469">
    <property type="entry name" value="Sulfotransfer_3"/>
    <property type="match status" value="1"/>
</dbReference>
<dbReference type="SUPFAM" id="SSF52540">
    <property type="entry name" value="P-loop containing nucleoside triphosphate hydrolases"/>
    <property type="match status" value="1"/>
</dbReference>
<dbReference type="RefSeq" id="WP_264320281.1">
    <property type="nucleotide sequence ID" value="NZ_JADEXN010000049.1"/>
</dbReference>
<dbReference type="EMBL" id="JADEXN010000049">
    <property type="protein sequence ID" value="MBE9040025.1"/>
    <property type="molecule type" value="Genomic_DNA"/>
</dbReference>
<evidence type="ECO:0000256" key="1">
    <source>
        <dbReference type="ARBA" id="ARBA00022679"/>
    </source>
</evidence>
<accession>A0A928VYD7</accession>
<dbReference type="PANTHER" id="PTHR12788:SF10">
    <property type="entry name" value="PROTEIN-TYROSINE SULFOTRANSFERASE"/>
    <property type="match status" value="1"/>
</dbReference>